<dbReference type="Pfam" id="PF01361">
    <property type="entry name" value="Tautomerase"/>
    <property type="match status" value="1"/>
</dbReference>
<name>A0ABD8A8K4_9EURY</name>
<keyword evidence="1" id="KW-0413">Isomerase</keyword>
<dbReference type="AlphaFoldDB" id="A0ABD8A8K4"/>
<accession>A0ABD8A8K4</accession>
<gene>
    <name evidence="3" type="ORF">R6Y95_00660</name>
</gene>
<organism evidence="3 4">
    <name type="scientific">Methanoculleus palmolei</name>
    <dbReference type="NCBI Taxonomy" id="72612"/>
    <lineage>
        <taxon>Archaea</taxon>
        <taxon>Methanobacteriati</taxon>
        <taxon>Methanobacteriota</taxon>
        <taxon>Stenosarchaea group</taxon>
        <taxon>Methanomicrobia</taxon>
        <taxon>Methanomicrobiales</taxon>
        <taxon>Methanomicrobiaceae</taxon>
        <taxon>Methanoculleus</taxon>
    </lineage>
</organism>
<protein>
    <submittedName>
        <fullName evidence="3">Tautomerase family protein</fullName>
    </submittedName>
</protein>
<evidence type="ECO:0000313" key="4">
    <source>
        <dbReference type="Proteomes" id="UP001626603"/>
    </source>
</evidence>
<dbReference type="EMBL" id="CP137641">
    <property type="protein sequence ID" value="WOX55863.1"/>
    <property type="molecule type" value="Genomic_DNA"/>
</dbReference>
<evidence type="ECO:0000259" key="2">
    <source>
        <dbReference type="Pfam" id="PF01361"/>
    </source>
</evidence>
<keyword evidence="4" id="KW-1185">Reference proteome</keyword>
<proteinExistence type="predicted"/>
<dbReference type="Gene3D" id="3.30.429.10">
    <property type="entry name" value="Macrophage Migration Inhibitory Factor"/>
    <property type="match status" value="1"/>
</dbReference>
<reference evidence="3 4" key="1">
    <citation type="submission" date="2023-10" db="EMBL/GenBank/DDBJ databases">
        <title>The complete genome sequence of Methanoculleus palmolei DSM 4273.</title>
        <authorList>
            <person name="Lai S.-J."/>
            <person name="You Y.-T."/>
            <person name="Chen S.-C."/>
        </authorList>
    </citation>
    <scope>NUCLEOTIDE SEQUENCE [LARGE SCALE GENOMIC DNA]</scope>
    <source>
        <strain evidence="3 4">DSM 4273</strain>
    </source>
</reference>
<evidence type="ECO:0000256" key="1">
    <source>
        <dbReference type="ARBA" id="ARBA00023235"/>
    </source>
</evidence>
<dbReference type="InterPro" id="IPR014347">
    <property type="entry name" value="Tautomerase/MIF_sf"/>
</dbReference>
<dbReference type="InterPro" id="IPR037479">
    <property type="entry name" value="Tauto_MSAD"/>
</dbReference>
<sequence length="129" mass="14844">MWRNRDLMPLVKIEIRYGKPAEYRQSLIKSLHEAFVDALQTPEAALWIRLCERKPENFPLPPGRSDGAVLVEVSLMPGRSREKKEALYRAIVSRLARDAGVRPEDVYIVLYEPPVENWVEHGEAFASSR</sequence>
<dbReference type="SUPFAM" id="SSF55331">
    <property type="entry name" value="Tautomerase/MIF"/>
    <property type="match status" value="1"/>
</dbReference>
<feature type="domain" description="4-oxalocrotonate tautomerase-like" evidence="2">
    <location>
        <begin position="9"/>
        <end position="58"/>
    </location>
</feature>
<dbReference type="InterPro" id="IPR004370">
    <property type="entry name" value="4-OT-like_dom"/>
</dbReference>
<dbReference type="Proteomes" id="UP001626603">
    <property type="component" value="Chromosome"/>
</dbReference>
<evidence type="ECO:0000313" key="3">
    <source>
        <dbReference type="EMBL" id="WOX55863.1"/>
    </source>
</evidence>
<dbReference type="Pfam" id="PF14552">
    <property type="entry name" value="Tautomerase_2"/>
    <property type="match status" value="1"/>
</dbReference>
<dbReference type="PANTHER" id="PTHR38460">
    <property type="entry name" value="TAUTOMERASE YOLI-RELATED"/>
    <property type="match status" value="1"/>
</dbReference>
<dbReference type="PANTHER" id="PTHR38460:SF1">
    <property type="entry name" value="TAUTOMERASE YOLI-RELATED"/>
    <property type="match status" value="1"/>
</dbReference>